<keyword evidence="1" id="KW-0472">Membrane</keyword>
<gene>
    <name evidence="2" type="ORF">PMAYCL1PPCAC_32461</name>
</gene>
<dbReference type="InterPro" id="IPR019428">
    <property type="entry name" value="7TM_GPCR_serpentine_rcpt_Str"/>
</dbReference>
<name>A0AAN5IG53_9BILA</name>
<dbReference type="Proteomes" id="UP001328107">
    <property type="component" value="Unassembled WGS sequence"/>
</dbReference>
<dbReference type="SUPFAM" id="SSF81321">
    <property type="entry name" value="Family A G protein-coupled receptor-like"/>
    <property type="match status" value="1"/>
</dbReference>
<dbReference type="AlphaFoldDB" id="A0AAN5IG53"/>
<evidence type="ECO:0008006" key="4">
    <source>
        <dbReference type="Google" id="ProtNLM"/>
    </source>
</evidence>
<feature type="non-terminal residue" evidence="2">
    <location>
        <position position="1"/>
    </location>
</feature>
<feature type="transmembrane region" description="Helical" evidence="1">
    <location>
        <begin position="52"/>
        <end position="72"/>
    </location>
</feature>
<reference evidence="3" key="1">
    <citation type="submission" date="2022-10" db="EMBL/GenBank/DDBJ databases">
        <title>Genome assembly of Pristionchus species.</title>
        <authorList>
            <person name="Yoshida K."/>
            <person name="Sommer R.J."/>
        </authorList>
    </citation>
    <scope>NUCLEOTIDE SEQUENCE [LARGE SCALE GENOMIC DNA]</scope>
    <source>
        <strain evidence="3">RS5460</strain>
    </source>
</reference>
<organism evidence="2 3">
    <name type="scientific">Pristionchus mayeri</name>
    <dbReference type="NCBI Taxonomy" id="1317129"/>
    <lineage>
        <taxon>Eukaryota</taxon>
        <taxon>Metazoa</taxon>
        <taxon>Ecdysozoa</taxon>
        <taxon>Nematoda</taxon>
        <taxon>Chromadorea</taxon>
        <taxon>Rhabditida</taxon>
        <taxon>Rhabditina</taxon>
        <taxon>Diplogasteromorpha</taxon>
        <taxon>Diplogasteroidea</taxon>
        <taxon>Neodiplogasteridae</taxon>
        <taxon>Pristionchus</taxon>
    </lineage>
</organism>
<protein>
    <recommendedName>
        <fullName evidence="4">G protein-coupled receptor</fullName>
    </recommendedName>
</protein>
<evidence type="ECO:0000313" key="2">
    <source>
        <dbReference type="EMBL" id="GMR62266.1"/>
    </source>
</evidence>
<dbReference type="InterPro" id="IPR019423">
    <property type="entry name" value="7TM_GPCR_serpentine_rcpt_Srj"/>
</dbReference>
<feature type="transmembrane region" description="Helical" evidence="1">
    <location>
        <begin position="232"/>
        <end position="258"/>
    </location>
</feature>
<comment type="caution">
    <text evidence="2">The sequence shown here is derived from an EMBL/GenBank/DDBJ whole genome shotgun (WGS) entry which is preliminary data.</text>
</comment>
<keyword evidence="3" id="KW-1185">Reference proteome</keyword>
<accession>A0AAN5IG53</accession>
<evidence type="ECO:0000256" key="1">
    <source>
        <dbReference type="SAM" id="Phobius"/>
    </source>
</evidence>
<keyword evidence="1" id="KW-0812">Transmembrane</keyword>
<sequence length="305" mass="35184">FTRKSLGTYKQLLSIFITYDVCLTILHQFEKPQAICIGTTFSYMSNYPDKSITALYSAGFSVPFALMIIHFLYRFWSIRYPHLIQLFSNKKFIALVAAFPISEFIIWYHLLLYGTTDSENARLAKELSERYGRNQTEGWIVMAHWVNGEFQPKMFFSLLFFDAIIFGAFTLSSTFGILSYYHIKRSDKMSEFSQNLQYKLLLAVCGQTAVPLLFVYIPYFCILNFPFFNIPIVLIDDVCATMISCFPLWDAVIIMILMRDYRDGLLGMVRRKKAPEATTVWKTVSTAKHSGMSSVVHHSEASAKY</sequence>
<feature type="transmembrane region" description="Helical" evidence="1">
    <location>
        <begin position="154"/>
        <end position="180"/>
    </location>
</feature>
<proteinExistence type="predicted"/>
<feature type="transmembrane region" description="Helical" evidence="1">
    <location>
        <begin position="200"/>
        <end position="220"/>
    </location>
</feature>
<evidence type="ECO:0000313" key="3">
    <source>
        <dbReference type="Proteomes" id="UP001328107"/>
    </source>
</evidence>
<feature type="transmembrane region" description="Helical" evidence="1">
    <location>
        <begin position="12"/>
        <end position="29"/>
    </location>
</feature>
<keyword evidence="1" id="KW-1133">Transmembrane helix</keyword>
<feature type="transmembrane region" description="Helical" evidence="1">
    <location>
        <begin position="92"/>
        <end position="110"/>
    </location>
</feature>
<dbReference type="PANTHER" id="PTHR45907:SF16">
    <property type="entry name" value="SERPENTINE RECEPTOR, CLASS J"/>
    <property type="match status" value="1"/>
</dbReference>
<dbReference type="EMBL" id="BTRK01000006">
    <property type="protein sequence ID" value="GMR62266.1"/>
    <property type="molecule type" value="Genomic_DNA"/>
</dbReference>
<dbReference type="Pfam" id="PF10326">
    <property type="entry name" value="7TM_GPCR_Str"/>
    <property type="match status" value="1"/>
</dbReference>
<dbReference type="PANTHER" id="PTHR45907">
    <property type="entry name" value="SERPENTINE RECEPTOR, CLASS J"/>
    <property type="match status" value="1"/>
</dbReference>